<dbReference type="AlphaFoldDB" id="A0A6J1CHW3"/>
<gene>
    <name evidence="3" type="primary">LOC111011553</name>
</gene>
<dbReference type="InterPro" id="IPR044294">
    <property type="entry name" value="Lipase-like"/>
</dbReference>
<dbReference type="InterPro" id="IPR029058">
    <property type="entry name" value="AB_hydrolase_fold"/>
</dbReference>
<sequence>MLVGAEEGNCKLNYSMENGVCDAGVCSSESVNGSQDVWSSKESDSLSADHLVVMVNGIMGSITDWQYAAERFVKRLPDKVFVHRSERNVSKLTLDGVDVMGDRLAEEVLEVIQRKPNLRKISFVAHSVGGLVARYTIGKLYRPPETEKLEASSENGHLQESYGTIGGLEAVNFITVATPHLGSRGNKQVPFLFGLTAIEKIASLIIYWIFRRTGQHLFLTDDDGGKPPLVQRMIEDQGEYYFMSALKSFKRRVVYSNVDYDSFVGWRTSSIRRINELPKWEDAVNEKYPHVVYEEHCKGTDPEKCEPASTEVSYPERLEEELVTGLSRLSWEKVDVSFHRSRQRLAAHSIIQVKDHTVHIEGADVIDHIIDHFQT</sequence>
<dbReference type="KEGG" id="mcha:111011553"/>
<dbReference type="Proteomes" id="UP000504603">
    <property type="component" value="Unplaced"/>
</dbReference>
<name>A0A6J1CHW3_MOMCH</name>
<proteinExistence type="predicted"/>
<organism evidence="2 3">
    <name type="scientific">Momordica charantia</name>
    <name type="common">Bitter gourd</name>
    <name type="synonym">Balsam pear</name>
    <dbReference type="NCBI Taxonomy" id="3673"/>
    <lineage>
        <taxon>Eukaryota</taxon>
        <taxon>Viridiplantae</taxon>
        <taxon>Streptophyta</taxon>
        <taxon>Embryophyta</taxon>
        <taxon>Tracheophyta</taxon>
        <taxon>Spermatophyta</taxon>
        <taxon>Magnoliopsida</taxon>
        <taxon>eudicotyledons</taxon>
        <taxon>Gunneridae</taxon>
        <taxon>Pentapetalae</taxon>
        <taxon>rosids</taxon>
        <taxon>fabids</taxon>
        <taxon>Cucurbitales</taxon>
        <taxon>Cucurbitaceae</taxon>
        <taxon>Momordiceae</taxon>
        <taxon>Momordica</taxon>
    </lineage>
</organism>
<evidence type="ECO:0000313" key="3">
    <source>
        <dbReference type="RefSeq" id="XP_022141061.1"/>
    </source>
</evidence>
<feature type="domain" description="DUF676" evidence="1">
    <location>
        <begin position="47"/>
        <end position="268"/>
    </location>
</feature>
<dbReference type="GeneID" id="111011553"/>
<evidence type="ECO:0000259" key="1">
    <source>
        <dbReference type="Pfam" id="PF05057"/>
    </source>
</evidence>
<dbReference type="Gene3D" id="3.40.50.1820">
    <property type="entry name" value="alpha/beta hydrolase"/>
    <property type="match status" value="1"/>
</dbReference>
<dbReference type="FunFam" id="3.40.50.1820:FF:000188">
    <property type="entry name" value="putative lipase ROG1 isoform X1"/>
    <property type="match status" value="1"/>
</dbReference>
<dbReference type="RefSeq" id="XP_022141061.1">
    <property type="nucleotide sequence ID" value="XM_022285369.1"/>
</dbReference>
<evidence type="ECO:0000313" key="2">
    <source>
        <dbReference type="Proteomes" id="UP000504603"/>
    </source>
</evidence>
<dbReference type="SUPFAM" id="SSF53474">
    <property type="entry name" value="alpha/beta-Hydrolases"/>
    <property type="match status" value="1"/>
</dbReference>
<dbReference type="OrthoDB" id="273452at2759"/>
<reference evidence="3" key="1">
    <citation type="submission" date="2025-08" db="UniProtKB">
        <authorList>
            <consortium name="RefSeq"/>
        </authorList>
    </citation>
    <scope>IDENTIFICATION</scope>
    <source>
        <strain evidence="3">OHB3-1</strain>
    </source>
</reference>
<protein>
    <submittedName>
        <fullName evidence="3">Lipase YOR059C</fullName>
    </submittedName>
</protein>
<dbReference type="InterPro" id="IPR007751">
    <property type="entry name" value="DUF676_lipase-like"/>
</dbReference>
<accession>A0A6J1CHW3</accession>
<dbReference type="PANTHER" id="PTHR12482:SF14">
    <property type="entry name" value="LIPASE YOR059C ISOFORM X1"/>
    <property type="match status" value="1"/>
</dbReference>
<keyword evidence="2" id="KW-1185">Reference proteome</keyword>
<dbReference type="Pfam" id="PF05057">
    <property type="entry name" value="DUF676"/>
    <property type="match status" value="1"/>
</dbReference>
<dbReference type="PANTHER" id="PTHR12482">
    <property type="entry name" value="LIPASE ROG1-RELATED-RELATED"/>
    <property type="match status" value="1"/>
</dbReference>